<evidence type="ECO:0000256" key="1">
    <source>
        <dbReference type="ARBA" id="ARBA00022679"/>
    </source>
</evidence>
<dbReference type="PROSITE" id="PS00583">
    <property type="entry name" value="PFKB_KINASES_1"/>
    <property type="match status" value="1"/>
</dbReference>
<dbReference type="GO" id="GO:0016301">
    <property type="term" value="F:kinase activity"/>
    <property type="evidence" value="ECO:0007669"/>
    <property type="project" value="UniProtKB-KW"/>
</dbReference>
<sequence>MNIVVTGSIAYDYLMTFPGSFSEHILPEHMARISLSFLVDSMERRRGGCGPNIAYTLALLGERPHLMGTAGQDFDEYRVWLESVGVDTSLVRVIRHKFTASFFCSTDCNNNQIASFYSGAMADARELSFKDLPFKPDIVIISPNDPQAMLRHAQECRELGVRHIFDPGQQVARSSGEELKAGIIGADVLICNDYEFEVIRQKTGLTEADVLYHAEALIITRGEKGSTILLRDHRVDIPAVPEERVLDPTGVGDAFRGGLLKGLAAGADWETCGRLGSVAATFALEHIGGQGHCYTWEQFKARYEAHFGPLPVAFNGSKAR</sequence>
<reference evidence="4 5" key="1">
    <citation type="submission" date="2017-11" db="EMBL/GenBank/DDBJ databases">
        <title>Evolution of Phototrophy in the Chloroflexi Phylum Driven by Horizontal Gene Transfer.</title>
        <authorList>
            <person name="Ward L.M."/>
            <person name="Hemp J."/>
            <person name="Shih P.M."/>
            <person name="Mcglynn S.E."/>
            <person name="Fischer W."/>
        </authorList>
    </citation>
    <scope>NUCLEOTIDE SEQUENCE [LARGE SCALE GENOMIC DNA]</scope>
    <source>
        <strain evidence="4">JP3_7</strain>
    </source>
</reference>
<keyword evidence="2 4" id="KW-0418">Kinase</keyword>
<dbReference type="Gene3D" id="3.40.1190.20">
    <property type="match status" value="1"/>
</dbReference>
<name>A0A2M8QGJ3_9CHLR</name>
<dbReference type="InterPro" id="IPR029056">
    <property type="entry name" value="Ribokinase-like"/>
</dbReference>
<dbReference type="InterPro" id="IPR011611">
    <property type="entry name" value="PfkB_dom"/>
</dbReference>
<evidence type="ECO:0000313" key="5">
    <source>
        <dbReference type="Proteomes" id="UP000230790"/>
    </source>
</evidence>
<protein>
    <submittedName>
        <fullName evidence="4">Carbohydrate kinase family protein</fullName>
    </submittedName>
</protein>
<dbReference type="Pfam" id="PF00294">
    <property type="entry name" value="PfkB"/>
    <property type="match status" value="1"/>
</dbReference>
<comment type="caution">
    <text evidence="4">The sequence shown here is derived from an EMBL/GenBank/DDBJ whole genome shotgun (WGS) entry which is preliminary data.</text>
</comment>
<evidence type="ECO:0000259" key="3">
    <source>
        <dbReference type="Pfam" id="PF00294"/>
    </source>
</evidence>
<gene>
    <name evidence="4" type="ORF">CUN48_00790</name>
</gene>
<evidence type="ECO:0000313" key="4">
    <source>
        <dbReference type="EMBL" id="PJF48926.1"/>
    </source>
</evidence>
<dbReference type="PANTHER" id="PTHR10584:SF166">
    <property type="entry name" value="RIBOKINASE"/>
    <property type="match status" value="1"/>
</dbReference>
<dbReference type="PANTHER" id="PTHR10584">
    <property type="entry name" value="SUGAR KINASE"/>
    <property type="match status" value="1"/>
</dbReference>
<feature type="domain" description="Carbohydrate kinase PfkB" evidence="3">
    <location>
        <begin position="34"/>
        <end position="290"/>
    </location>
</feature>
<proteinExistence type="predicted"/>
<dbReference type="InterPro" id="IPR002173">
    <property type="entry name" value="Carboh/pur_kinase_PfkB_CS"/>
</dbReference>
<dbReference type="Proteomes" id="UP000230790">
    <property type="component" value="Unassembled WGS sequence"/>
</dbReference>
<keyword evidence="1" id="KW-0808">Transferase</keyword>
<dbReference type="EMBL" id="PGTN01000003">
    <property type="protein sequence ID" value="PJF48926.1"/>
    <property type="molecule type" value="Genomic_DNA"/>
</dbReference>
<dbReference type="SUPFAM" id="SSF53613">
    <property type="entry name" value="Ribokinase-like"/>
    <property type="match status" value="1"/>
</dbReference>
<organism evidence="4 5">
    <name type="scientific">Candidatus Thermofonsia Clade 3 bacterium</name>
    <dbReference type="NCBI Taxonomy" id="2364212"/>
    <lineage>
        <taxon>Bacteria</taxon>
        <taxon>Bacillati</taxon>
        <taxon>Chloroflexota</taxon>
        <taxon>Candidatus Thermofontia</taxon>
        <taxon>Candidatus Thermofonsia Clade 3</taxon>
    </lineage>
</organism>
<accession>A0A2M8QGJ3</accession>
<dbReference type="CDD" id="cd01942">
    <property type="entry name" value="ribokinase_group_A"/>
    <property type="match status" value="1"/>
</dbReference>
<dbReference type="AlphaFoldDB" id="A0A2M8QGJ3"/>
<evidence type="ECO:0000256" key="2">
    <source>
        <dbReference type="ARBA" id="ARBA00022777"/>
    </source>
</evidence>